<protein>
    <submittedName>
        <fullName evidence="4">Uncharacterized protein</fullName>
    </submittedName>
</protein>
<dbReference type="Gene3D" id="1.25.10.10">
    <property type="entry name" value="Leucine-rich Repeat Variant"/>
    <property type="match status" value="1"/>
</dbReference>
<feature type="compositionally biased region" description="Basic and acidic residues" evidence="1">
    <location>
        <begin position="984"/>
        <end position="995"/>
    </location>
</feature>
<dbReference type="PANTHER" id="PTHR21483">
    <property type="entry name" value="RNA POLYMERASE II-ASSOCIATED PROTEIN 1"/>
    <property type="match status" value="1"/>
</dbReference>
<evidence type="ECO:0000313" key="4">
    <source>
        <dbReference type="EMBL" id="KAK4875671.1"/>
    </source>
</evidence>
<gene>
    <name evidence="4" type="ORF">RN001_012093</name>
</gene>
<feature type="domain" description="RPAP1 C-terminal" evidence="2">
    <location>
        <begin position="83"/>
        <end position="147"/>
    </location>
</feature>
<dbReference type="GO" id="GO:0006366">
    <property type="term" value="P:transcription by RNA polymerase II"/>
    <property type="evidence" value="ECO:0007669"/>
    <property type="project" value="InterPro"/>
</dbReference>
<sequence>MDPAIVAFLKAKRNNVVENRNLSIEKQNEAAKDIDIENVLASKNILSMENSDKWMNFDTVETSKLVWMTDYNIPKCEKGHLYEARFDFEGWLQPFSLEMKESNRILYHHGDEPGRPGYTLQELFQLCRSSVIQQKIIALNTIANILHLSQYGVYDDVLELPLEQIFFVIRFSLDDNTPSVLNACIKALRNLFYYHIDETCLDYLFPFGLGQIQPILAVDNSELDDDNTVNDQQLAESNLIKCLVRTDILKRIKYIINTVKPNIETITYMLEILIRMARDSDYVVKQIFQCEGLIESIINHFLPVITVLDHIQPAYGRPVTHALKFLRILSSRNKTCASKVINSYSIMDPLCSYLANGSFLDSYGLNLQIEALHLWSVYIHYNLSLDYFNNLQSIFLRLLDYHVKNTDVATSSYVLQRHVSALLIFLSNVIYNNLRDIQPYWPLLKDYAYWKWIKQIENLSEFTCGKLQISSSLFYCFTPLFECAYSNVKSMENGIEDFLDKTGFDTITKNIRCGSNLLNNYDVHKTSVNLKTVEAAVWKASDRIVPYMQTSSCMPFLTVLSRLILQCENKVKIKFLKHHNITAYLKSLNELSNFYLISNWFTRYECQLIANILKMAIAVQNDIDTSLFYEIAVKSLSVYSGEFKGDILIILQKIVFSSSFYPCECLMSNLDINNKNDLLLQALNNLDNILNIYSVVLNLKMDVQETLLVDVSSGTFMPIDWIYSPIITLYINQQTTQGTTSEEQVKIIINCLRWVHLYETYFPNLAKMINPTDRFCRLACTFLGSDDLFLEPEIHELLEVCLRHIIETNEENINFLKPIQGLNNFQDFYTQLLEQYQGVSYGDVLFGNFLLLPLIQRHDVKYRKTLWSEYAGVVQIFNVTTEQLMCPIELFLNPEETDISLLKCYRRALVSGKIRKHSVFYHIANHHVQSFLSKQKLANRATLSNFIVTANGEHRLFLTKTFVLVTSHYESQAVETIKKACGRRNEGTKNTKTDTEATNGDDNEVLKKSPAKDENSSIDSVNSENSDSGLPKRSMRTRSRSSTPLKKNIESTNGVKDEESKKDETIENTEVIEVQESIDEKSVEDKDVARSSSANSVEMDPLILDKDEEEAIPELQFDENDLEVESEGSNSRCKTRRSVSRNVSTPKTPKTVEQEEFEIVDQFLDRGGSVTPKAVTSSNESQNNIICEIDLNDSSDTQSSVSTSNISTRAVAGSDATRNIDLTGQDSGLFEENSFSNSSSKSFADTLKCLSGRKAIRSLGTTPNRTDYRKHVLKKNNVGNRGDLYADYESVEKISLGMKRKSRSFSPSQSKRVKREVSNFFSYLPNPFSNLRNSFKRSSTPKLLTMETKCTFDDDEKLDKIKLETGAENEKKWCNVM</sequence>
<feature type="compositionally biased region" description="Polar residues" evidence="1">
    <location>
        <begin position="1017"/>
        <end position="1028"/>
    </location>
</feature>
<proteinExistence type="predicted"/>
<organism evidence="4 5">
    <name type="scientific">Aquatica leii</name>
    <dbReference type="NCBI Taxonomy" id="1421715"/>
    <lineage>
        <taxon>Eukaryota</taxon>
        <taxon>Metazoa</taxon>
        <taxon>Ecdysozoa</taxon>
        <taxon>Arthropoda</taxon>
        <taxon>Hexapoda</taxon>
        <taxon>Insecta</taxon>
        <taxon>Pterygota</taxon>
        <taxon>Neoptera</taxon>
        <taxon>Endopterygota</taxon>
        <taxon>Coleoptera</taxon>
        <taxon>Polyphaga</taxon>
        <taxon>Elateriformia</taxon>
        <taxon>Elateroidea</taxon>
        <taxon>Lampyridae</taxon>
        <taxon>Luciolinae</taxon>
        <taxon>Aquatica</taxon>
    </lineage>
</organism>
<keyword evidence="5" id="KW-1185">Reference proteome</keyword>
<name>A0AAN7S7M5_9COLE</name>
<accession>A0AAN7S7M5</accession>
<dbReference type="InterPro" id="IPR039913">
    <property type="entry name" value="RPAP1/Rba50"/>
</dbReference>
<dbReference type="Proteomes" id="UP001353858">
    <property type="component" value="Unassembled WGS sequence"/>
</dbReference>
<feature type="compositionally biased region" description="Basic and acidic residues" evidence="1">
    <location>
        <begin position="1078"/>
        <end position="1089"/>
    </location>
</feature>
<dbReference type="EMBL" id="JARPUR010000005">
    <property type="protein sequence ID" value="KAK4875671.1"/>
    <property type="molecule type" value="Genomic_DNA"/>
</dbReference>
<dbReference type="SUPFAM" id="SSF48371">
    <property type="entry name" value="ARM repeat"/>
    <property type="match status" value="1"/>
</dbReference>
<feature type="domain" description="RPAP1/MINIYO-like TPR repeats" evidence="3">
    <location>
        <begin position="723"/>
        <end position="936"/>
    </location>
</feature>
<feature type="compositionally biased region" description="Acidic residues" evidence="1">
    <location>
        <begin position="1106"/>
        <end position="1126"/>
    </location>
</feature>
<dbReference type="PANTHER" id="PTHR21483:SF18">
    <property type="entry name" value="RNA POLYMERASE II-ASSOCIATED PROTEIN 1"/>
    <property type="match status" value="1"/>
</dbReference>
<dbReference type="InterPro" id="IPR057989">
    <property type="entry name" value="TPR_RPAP1/MINIYO-like"/>
</dbReference>
<dbReference type="InterPro" id="IPR013929">
    <property type="entry name" value="RPAP1_C"/>
</dbReference>
<reference evidence="5" key="1">
    <citation type="submission" date="2023-01" db="EMBL/GenBank/DDBJ databases">
        <title>Key to firefly adult light organ development and bioluminescence: homeobox transcription factors regulate luciferase expression and transportation to peroxisome.</title>
        <authorList>
            <person name="Fu X."/>
        </authorList>
    </citation>
    <scope>NUCLEOTIDE SEQUENCE [LARGE SCALE GENOMIC DNA]</scope>
</reference>
<feature type="compositionally biased region" description="Basic and acidic residues" evidence="1">
    <location>
        <begin position="1004"/>
        <end position="1015"/>
    </location>
</feature>
<evidence type="ECO:0000259" key="3">
    <source>
        <dbReference type="Pfam" id="PF25766"/>
    </source>
</evidence>
<evidence type="ECO:0000313" key="5">
    <source>
        <dbReference type="Proteomes" id="UP001353858"/>
    </source>
</evidence>
<comment type="caution">
    <text evidence="4">The sequence shown here is derived from an EMBL/GenBank/DDBJ whole genome shotgun (WGS) entry which is preliminary data.</text>
</comment>
<feature type="compositionally biased region" description="Basic and acidic residues" evidence="1">
    <location>
        <begin position="1055"/>
        <end position="1065"/>
    </location>
</feature>
<dbReference type="Pfam" id="PF25766">
    <property type="entry name" value="TPR_RPAP1"/>
    <property type="match status" value="1"/>
</dbReference>
<dbReference type="Pfam" id="PF08620">
    <property type="entry name" value="RPAP1_C"/>
    <property type="match status" value="1"/>
</dbReference>
<dbReference type="InterPro" id="IPR016024">
    <property type="entry name" value="ARM-type_fold"/>
</dbReference>
<evidence type="ECO:0000259" key="2">
    <source>
        <dbReference type="Pfam" id="PF08620"/>
    </source>
</evidence>
<dbReference type="InterPro" id="IPR011989">
    <property type="entry name" value="ARM-like"/>
</dbReference>
<evidence type="ECO:0000256" key="1">
    <source>
        <dbReference type="SAM" id="MobiDB-lite"/>
    </source>
</evidence>
<feature type="region of interest" description="Disordered" evidence="1">
    <location>
        <begin position="984"/>
        <end position="1154"/>
    </location>
</feature>